<dbReference type="Pfam" id="PF00571">
    <property type="entry name" value="CBS"/>
    <property type="match status" value="3"/>
</dbReference>
<accession>A0A077Z319</accession>
<feature type="domain" description="CBS" evidence="6">
    <location>
        <begin position="300"/>
        <end position="362"/>
    </location>
</feature>
<dbReference type="GO" id="GO:0005737">
    <property type="term" value="C:cytoplasm"/>
    <property type="evidence" value="ECO:0007669"/>
    <property type="project" value="TreeGrafter"/>
</dbReference>
<evidence type="ECO:0000259" key="6">
    <source>
        <dbReference type="PROSITE" id="PS51371"/>
    </source>
</evidence>
<dbReference type="EMBL" id="HG805923">
    <property type="protein sequence ID" value="CDW54902.1"/>
    <property type="molecule type" value="Genomic_DNA"/>
</dbReference>
<keyword evidence="7" id="KW-0808">Transferase</keyword>
<evidence type="ECO:0000256" key="2">
    <source>
        <dbReference type="ARBA" id="ARBA00022737"/>
    </source>
</evidence>
<evidence type="ECO:0000313" key="7">
    <source>
        <dbReference type="EMBL" id="CDW54902.1"/>
    </source>
</evidence>
<reference evidence="7" key="1">
    <citation type="submission" date="2014-01" db="EMBL/GenBank/DDBJ databases">
        <authorList>
            <person name="Aslett M."/>
        </authorList>
    </citation>
    <scope>NUCLEOTIDE SEQUENCE</scope>
</reference>
<keyword evidence="2" id="KW-0677">Repeat</keyword>
<dbReference type="InterPro" id="IPR000644">
    <property type="entry name" value="CBS_dom"/>
</dbReference>
<feature type="domain" description="CBS" evidence="6">
    <location>
        <begin position="227"/>
        <end position="285"/>
    </location>
</feature>
<sequence>MGDIGNMSDGVKRKHWWHKNLFHARFRPHRTHSANAADRSNGVVASDDTSIAGSDTDSRVSMTLSADAARSLLGANPYCTVPKQTLLRRLPPLWLAFDADLSNSWWAISECLRFFLYKNPLLSENKEQIYSQFIKSHRCYDLIPTSTKLVVFDTELSVKKAFFALVYNSVRAAPLWESKIQQFVGMLTITDFITILHKYYKSGEDDIKGLEEHRICSWREELGKSGKIQPLCTVDVTASLMEAVRLLCDRKVHRLPVVDVTTGNVLYILTHKRILRFLYLYISDLPQPSFMSKSPKELGIGTWSNIHTVKKDTKLIEALRKFLELRVSALPVIDDDNRVVDIYAKFDVINLAADKAYNNLDVTVQEALKHRSAWFEGVHSCKVSDSMSVFIDTLVKSEVHRLVVTDDENHVQGVVSLSDILAFIVLHPEAVAPSSRDTNAGIAEHDEAMEIVN</sequence>
<organism evidence="7 8">
    <name type="scientific">Trichuris trichiura</name>
    <name type="common">Whipworm</name>
    <name type="synonym">Trichocephalus trichiurus</name>
    <dbReference type="NCBI Taxonomy" id="36087"/>
    <lineage>
        <taxon>Eukaryota</taxon>
        <taxon>Metazoa</taxon>
        <taxon>Ecdysozoa</taxon>
        <taxon>Nematoda</taxon>
        <taxon>Enoplea</taxon>
        <taxon>Dorylaimia</taxon>
        <taxon>Trichinellida</taxon>
        <taxon>Trichuridae</taxon>
        <taxon>Trichuris</taxon>
    </lineage>
</organism>
<dbReference type="GO" id="GO:0031588">
    <property type="term" value="C:nucleotide-activated protein kinase complex"/>
    <property type="evidence" value="ECO:0007669"/>
    <property type="project" value="TreeGrafter"/>
</dbReference>
<dbReference type="OrthoDB" id="449052at2759"/>
<dbReference type="GO" id="GO:0016301">
    <property type="term" value="F:kinase activity"/>
    <property type="evidence" value="ECO:0007669"/>
    <property type="project" value="UniProtKB-KW"/>
</dbReference>
<dbReference type="PANTHER" id="PTHR13780">
    <property type="entry name" value="AMP-ACTIVATED PROTEIN KINASE, GAMMA REGULATORY SUBUNIT"/>
    <property type="match status" value="1"/>
</dbReference>
<dbReference type="GO" id="GO:0005634">
    <property type="term" value="C:nucleus"/>
    <property type="evidence" value="ECO:0007669"/>
    <property type="project" value="TreeGrafter"/>
</dbReference>
<name>A0A077Z319_TRITR</name>
<proteinExistence type="inferred from homology"/>
<keyword evidence="7" id="KW-0418">Kinase</keyword>
<reference evidence="7" key="2">
    <citation type="submission" date="2014-03" db="EMBL/GenBank/DDBJ databases">
        <title>The whipworm genome and dual-species transcriptomics of an intimate host-pathogen interaction.</title>
        <authorList>
            <person name="Foth B.J."/>
            <person name="Tsai I.J."/>
            <person name="Reid A.J."/>
            <person name="Bancroft A.J."/>
            <person name="Nichol S."/>
            <person name="Tracey A."/>
            <person name="Holroyd N."/>
            <person name="Cotton J.A."/>
            <person name="Stanley E.J."/>
            <person name="Zarowiecki M."/>
            <person name="Liu J.Z."/>
            <person name="Huckvale T."/>
            <person name="Cooper P.J."/>
            <person name="Grencis R.K."/>
            <person name="Berriman M."/>
        </authorList>
    </citation>
    <scope>NUCLEOTIDE SEQUENCE [LARGE SCALE GENOMIC DNA]</scope>
</reference>
<dbReference type="Proteomes" id="UP000030665">
    <property type="component" value="Unassembled WGS sequence"/>
</dbReference>
<dbReference type="AlphaFoldDB" id="A0A077Z319"/>
<protein>
    <submittedName>
        <fullName evidence="7">SNF4:AMP activated protein kinase gamma subunit</fullName>
    </submittedName>
</protein>
<feature type="domain" description="CBS" evidence="6">
    <location>
        <begin position="374"/>
        <end position="431"/>
    </location>
</feature>
<dbReference type="InterPro" id="IPR050511">
    <property type="entry name" value="AMPK_gamma/SDS23_families"/>
</dbReference>
<dbReference type="GO" id="GO:0016208">
    <property type="term" value="F:AMP binding"/>
    <property type="evidence" value="ECO:0007669"/>
    <property type="project" value="TreeGrafter"/>
</dbReference>
<evidence type="ECO:0000256" key="1">
    <source>
        <dbReference type="ARBA" id="ARBA00006750"/>
    </source>
</evidence>
<keyword evidence="8" id="KW-1185">Reference proteome</keyword>
<dbReference type="PROSITE" id="PS51371">
    <property type="entry name" value="CBS"/>
    <property type="match status" value="3"/>
</dbReference>
<dbReference type="GO" id="GO:0019901">
    <property type="term" value="F:protein kinase binding"/>
    <property type="evidence" value="ECO:0007669"/>
    <property type="project" value="TreeGrafter"/>
</dbReference>
<dbReference type="InterPro" id="IPR046342">
    <property type="entry name" value="CBS_dom_sf"/>
</dbReference>
<comment type="subunit">
    <text evidence="4">AMPK is a heterotrimer of an alpha catalytic subunit (PRKAA1 or PRKAA2), a beta (PRKAB1 or PRKAB2) and a gamma non-catalytic subunits (PRKAG1, PRKAG2 or PRKAG3). Interacts with FNIP1 and FNIP2.</text>
</comment>
<evidence type="ECO:0000256" key="3">
    <source>
        <dbReference type="ARBA" id="ARBA00023122"/>
    </source>
</evidence>
<dbReference type="CDD" id="cd04641">
    <property type="entry name" value="CBS_euAMPK_gamma-like_repeat2"/>
    <property type="match status" value="1"/>
</dbReference>
<evidence type="ECO:0000256" key="4">
    <source>
        <dbReference type="ARBA" id="ARBA00025878"/>
    </source>
</evidence>
<evidence type="ECO:0000313" key="8">
    <source>
        <dbReference type="Proteomes" id="UP000030665"/>
    </source>
</evidence>
<comment type="similarity">
    <text evidence="1">Belongs to the 5'-AMP-activated protein kinase gamma subunit family.</text>
</comment>
<evidence type="ECO:0000256" key="5">
    <source>
        <dbReference type="PROSITE-ProRule" id="PRU00703"/>
    </source>
</evidence>
<dbReference type="SMART" id="SM00116">
    <property type="entry name" value="CBS"/>
    <property type="match status" value="4"/>
</dbReference>
<dbReference type="SUPFAM" id="SSF54631">
    <property type="entry name" value="CBS-domain pair"/>
    <property type="match status" value="2"/>
</dbReference>
<gene>
    <name evidence="7" type="ORF">TTRE_0000317201</name>
</gene>
<dbReference type="PANTHER" id="PTHR13780:SF35">
    <property type="entry name" value="LD22662P"/>
    <property type="match status" value="1"/>
</dbReference>
<dbReference type="Gene3D" id="3.10.580.10">
    <property type="entry name" value="CBS-domain"/>
    <property type="match status" value="2"/>
</dbReference>
<dbReference type="CDD" id="cd04618">
    <property type="entry name" value="CBS_euAMPK_gamma-like_repeat1"/>
    <property type="match status" value="1"/>
</dbReference>
<keyword evidence="3 5" id="KW-0129">CBS domain</keyword>
<dbReference type="GO" id="GO:0019887">
    <property type="term" value="F:protein kinase regulator activity"/>
    <property type="evidence" value="ECO:0007669"/>
    <property type="project" value="TreeGrafter"/>
</dbReference>
<dbReference type="STRING" id="36087.A0A077Z319"/>